<keyword evidence="6" id="KW-0472">Membrane</keyword>
<dbReference type="GO" id="GO:0016712">
    <property type="term" value="F:oxidoreductase activity, acting on paired donors, with incorporation or reduction of molecular oxygen, reduced flavin or flavoprotein as one donor, and incorporation of one atom of oxygen"/>
    <property type="evidence" value="ECO:0000318"/>
    <property type="project" value="GO_Central"/>
</dbReference>
<name>B3S3A0_TRIAD</name>
<protein>
    <recommendedName>
        <fullName evidence="9">Cytochrome P450</fullName>
    </recommendedName>
</protein>
<dbReference type="PRINTS" id="PR00463">
    <property type="entry name" value="EP450I"/>
</dbReference>
<dbReference type="InterPro" id="IPR002401">
    <property type="entry name" value="Cyt_P450_E_grp-I"/>
</dbReference>
<comment type="similarity">
    <text evidence="1 5">Belongs to the cytochrome P450 family.</text>
</comment>
<evidence type="ECO:0008006" key="9">
    <source>
        <dbReference type="Google" id="ProtNLM"/>
    </source>
</evidence>
<keyword evidence="6" id="KW-0812">Transmembrane</keyword>
<dbReference type="InParanoid" id="B3S3A0"/>
<dbReference type="OrthoDB" id="1055148at2759"/>
<evidence type="ECO:0000256" key="3">
    <source>
        <dbReference type="ARBA" id="ARBA00023004"/>
    </source>
</evidence>
<keyword evidence="6" id="KW-1133">Transmembrane helix</keyword>
<keyword evidence="2 4" id="KW-0479">Metal-binding</keyword>
<keyword evidence="8" id="KW-1185">Reference proteome</keyword>
<dbReference type="InterPro" id="IPR036396">
    <property type="entry name" value="Cyt_P450_sf"/>
</dbReference>
<dbReference type="EMBL" id="DS985248">
    <property type="protein sequence ID" value="EDV22935.1"/>
    <property type="molecule type" value="Genomic_DNA"/>
</dbReference>
<sequence length="229" mass="26106">MIKAKDEAEDKNDINKTKMLNDKNLVGALIDLFAAGIITTTTTLEWYFLYMIVHPNIQQKVHDELDRVIGRDRYPTLQDRDKLPYLQATILETLRASSVSPLAAPHETIADIKLNNYTLPSKTTVWINTWSVHHDEKLWPNPNEFSPERHLNNDGTIKASSPNLMPFSCGTRACIGETLAKFNLYIIISHLMQHCTFRKVDNQQLDLSTGSSFVMPCKEYQMTATPRIS</sequence>
<dbReference type="PRINTS" id="PR00385">
    <property type="entry name" value="P450"/>
</dbReference>
<comment type="cofactor">
    <cofactor evidence="4">
        <name>heme</name>
        <dbReference type="ChEBI" id="CHEBI:30413"/>
    </cofactor>
</comment>
<feature type="binding site" description="axial binding residue" evidence="4">
    <location>
        <position position="174"/>
    </location>
    <ligand>
        <name>heme</name>
        <dbReference type="ChEBI" id="CHEBI:30413"/>
    </ligand>
    <ligandPart>
        <name>Fe</name>
        <dbReference type="ChEBI" id="CHEBI:18248"/>
    </ligandPart>
</feature>
<dbReference type="CTD" id="6756013"/>
<evidence type="ECO:0000256" key="1">
    <source>
        <dbReference type="ARBA" id="ARBA00010617"/>
    </source>
</evidence>
<feature type="transmembrane region" description="Helical" evidence="6">
    <location>
        <begin position="25"/>
        <end position="50"/>
    </location>
</feature>
<keyword evidence="3 4" id="KW-0408">Iron</keyword>
<dbReference type="SUPFAM" id="SSF48264">
    <property type="entry name" value="Cytochrome P450"/>
    <property type="match status" value="1"/>
</dbReference>
<dbReference type="RefSeq" id="XP_002114801.1">
    <property type="nucleotide sequence ID" value="XM_002114765.1"/>
</dbReference>
<dbReference type="Proteomes" id="UP000009022">
    <property type="component" value="Unassembled WGS sequence"/>
</dbReference>
<dbReference type="InterPro" id="IPR050182">
    <property type="entry name" value="Cytochrome_P450_fam2"/>
</dbReference>
<evidence type="ECO:0000256" key="2">
    <source>
        <dbReference type="ARBA" id="ARBA00022723"/>
    </source>
</evidence>
<keyword evidence="5" id="KW-0560">Oxidoreductase</keyword>
<dbReference type="PANTHER" id="PTHR24300">
    <property type="entry name" value="CYTOCHROME P450 508A4-RELATED"/>
    <property type="match status" value="1"/>
</dbReference>
<dbReference type="AlphaFoldDB" id="B3S3A0"/>
<dbReference type="GeneID" id="6756013"/>
<dbReference type="PhylomeDB" id="B3S3A0"/>
<evidence type="ECO:0000256" key="4">
    <source>
        <dbReference type="PIRSR" id="PIRSR602401-1"/>
    </source>
</evidence>
<dbReference type="eggNOG" id="KOG0156">
    <property type="taxonomic scope" value="Eukaryota"/>
</dbReference>
<accession>B3S3A0</accession>
<dbReference type="Gene3D" id="1.10.630.10">
    <property type="entry name" value="Cytochrome P450"/>
    <property type="match status" value="1"/>
</dbReference>
<proteinExistence type="inferred from homology"/>
<dbReference type="InterPro" id="IPR001128">
    <property type="entry name" value="Cyt_P450"/>
</dbReference>
<keyword evidence="4 5" id="KW-0349">Heme</keyword>
<evidence type="ECO:0000256" key="5">
    <source>
        <dbReference type="RuleBase" id="RU000461"/>
    </source>
</evidence>
<dbReference type="GO" id="GO:0020037">
    <property type="term" value="F:heme binding"/>
    <property type="evidence" value="ECO:0000318"/>
    <property type="project" value="GO_Central"/>
</dbReference>
<reference evidence="7 8" key="1">
    <citation type="journal article" date="2008" name="Nature">
        <title>The Trichoplax genome and the nature of placozoans.</title>
        <authorList>
            <person name="Srivastava M."/>
            <person name="Begovic E."/>
            <person name="Chapman J."/>
            <person name="Putnam N.H."/>
            <person name="Hellsten U."/>
            <person name="Kawashima T."/>
            <person name="Kuo A."/>
            <person name="Mitros T."/>
            <person name="Salamov A."/>
            <person name="Carpenter M.L."/>
            <person name="Signorovitch A.Y."/>
            <person name="Moreno M.A."/>
            <person name="Kamm K."/>
            <person name="Grimwood J."/>
            <person name="Schmutz J."/>
            <person name="Shapiro H."/>
            <person name="Grigoriev I.V."/>
            <person name="Buss L.W."/>
            <person name="Schierwater B."/>
            <person name="Dellaporta S.L."/>
            <person name="Rokhsar D.S."/>
        </authorList>
    </citation>
    <scope>NUCLEOTIDE SEQUENCE [LARGE SCALE GENOMIC DNA]</scope>
    <source>
        <strain evidence="7 8">Grell-BS-1999</strain>
    </source>
</reference>
<dbReference type="PROSITE" id="PS00086">
    <property type="entry name" value="CYTOCHROME_P450"/>
    <property type="match status" value="1"/>
</dbReference>
<dbReference type="KEGG" id="tad:TRIADDRAFT_28454"/>
<evidence type="ECO:0000313" key="8">
    <source>
        <dbReference type="Proteomes" id="UP000009022"/>
    </source>
</evidence>
<dbReference type="Pfam" id="PF00067">
    <property type="entry name" value="p450"/>
    <property type="match status" value="1"/>
</dbReference>
<dbReference type="GO" id="GO:0005506">
    <property type="term" value="F:iron ion binding"/>
    <property type="evidence" value="ECO:0007669"/>
    <property type="project" value="InterPro"/>
</dbReference>
<keyword evidence="5" id="KW-0503">Monooxygenase</keyword>
<dbReference type="STRING" id="10228.B3S3A0"/>
<dbReference type="HOGENOM" id="CLU_001570_22_2_1"/>
<dbReference type="OMA" id="HAVIHEC"/>
<organism evidence="7 8">
    <name type="scientific">Trichoplax adhaerens</name>
    <name type="common">Trichoplax reptans</name>
    <dbReference type="NCBI Taxonomy" id="10228"/>
    <lineage>
        <taxon>Eukaryota</taxon>
        <taxon>Metazoa</taxon>
        <taxon>Placozoa</taxon>
        <taxon>Uniplacotomia</taxon>
        <taxon>Trichoplacea</taxon>
        <taxon>Trichoplacidae</taxon>
        <taxon>Trichoplax</taxon>
    </lineage>
</organism>
<dbReference type="InterPro" id="IPR017972">
    <property type="entry name" value="Cyt_P450_CS"/>
</dbReference>
<dbReference type="PANTHER" id="PTHR24300:SF417">
    <property type="entry name" value="CYTOCHROME P450 508B1-RELATED"/>
    <property type="match status" value="1"/>
</dbReference>
<evidence type="ECO:0000256" key="6">
    <source>
        <dbReference type="SAM" id="Phobius"/>
    </source>
</evidence>
<gene>
    <name evidence="7" type="ORF">TRIADDRAFT_28454</name>
</gene>
<evidence type="ECO:0000313" key="7">
    <source>
        <dbReference type="EMBL" id="EDV22935.1"/>
    </source>
</evidence>